<evidence type="ECO:0000256" key="19">
    <source>
        <dbReference type="RuleBase" id="RU003750"/>
    </source>
</evidence>
<evidence type="ECO:0000256" key="7">
    <source>
        <dbReference type="ARBA" id="ARBA00022679"/>
    </source>
</evidence>
<dbReference type="OrthoDB" id="10251079at2759"/>
<keyword evidence="16 18" id="KW-1208">Phospholipid metabolism</keyword>
<dbReference type="InterPro" id="IPR048254">
    <property type="entry name" value="CDP_ALCOHOL_P_TRANSF_CS"/>
</dbReference>
<evidence type="ECO:0000256" key="17">
    <source>
        <dbReference type="ARBA" id="ARBA00070582"/>
    </source>
</evidence>
<evidence type="ECO:0000256" key="16">
    <source>
        <dbReference type="ARBA" id="ARBA00023264"/>
    </source>
</evidence>
<feature type="transmembrane region" description="Helical" evidence="20">
    <location>
        <begin position="142"/>
        <end position="165"/>
    </location>
</feature>
<keyword evidence="12 18" id="KW-0443">Lipid metabolism</keyword>
<evidence type="ECO:0000256" key="15">
    <source>
        <dbReference type="ARBA" id="ARBA00023211"/>
    </source>
</evidence>
<keyword evidence="11 20" id="KW-1133">Transmembrane helix</keyword>
<evidence type="ECO:0000256" key="5">
    <source>
        <dbReference type="ARBA" id="ARBA00013212"/>
    </source>
</evidence>
<accession>A0A811KTZ2</accession>
<comment type="cofactor">
    <cofactor evidence="1">
        <name>Mn(2+)</name>
        <dbReference type="ChEBI" id="CHEBI:29035"/>
    </cofactor>
</comment>
<dbReference type="InterPro" id="IPR014387">
    <property type="entry name" value="CDP_diag_ino_3_P_euk"/>
</dbReference>
<dbReference type="GO" id="GO:0016020">
    <property type="term" value="C:membrane"/>
    <property type="evidence" value="ECO:0007669"/>
    <property type="project" value="UniProtKB-SubCell"/>
</dbReference>
<dbReference type="PANTHER" id="PTHR15362:SF4">
    <property type="entry name" value="CDP-DIACYLGLYCEROL--INOSITOL 3-PHOSPHATIDYLTRANSFERASE"/>
    <property type="match status" value="1"/>
</dbReference>
<dbReference type="AlphaFoldDB" id="A0A811KTZ2"/>
<comment type="caution">
    <text evidence="21">The sequence shown here is derived from an EMBL/GenBank/DDBJ whole genome shotgun (WGS) entry which is preliminary data.</text>
</comment>
<proteinExistence type="inferred from homology"/>
<evidence type="ECO:0000256" key="3">
    <source>
        <dbReference type="ARBA" id="ARBA00004141"/>
    </source>
</evidence>
<dbReference type="GO" id="GO:0005794">
    <property type="term" value="C:Golgi apparatus"/>
    <property type="evidence" value="ECO:0007669"/>
    <property type="project" value="TreeGrafter"/>
</dbReference>
<dbReference type="InterPro" id="IPR043130">
    <property type="entry name" value="CDP-OH_PTrfase_TM_dom"/>
</dbReference>
<dbReference type="Proteomes" id="UP000614601">
    <property type="component" value="Unassembled WGS sequence"/>
</dbReference>
<keyword evidence="13 18" id="KW-0472">Membrane</keyword>
<evidence type="ECO:0000256" key="20">
    <source>
        <dbReference type="SAM" id="Phobius"/>
    </source>
</evidence>
<evidence type="ECO:0000256" key="13">
    <source>
        <dbReference type="ARBA" id="ARBA00023136"/>
    </source>
</evidence>
<keyword evidence="15" id="KW-0464">Manganese</keyword>
<dbReference type="GO" id="GO:0046872">
    <property type="term" value="F:metal ion binding"/>
    <property type="evidence" value="ECO:0007669"/>
    <property type="project" value="UniProtKB-KW"/>
</dbReference>
<gene>
    <name evidence="21" type="ORF">BOKJ2_LOCUS7927</name>
</gene>
<dbReference type="GO" id="GO:0003881">
    <property type="term" value="F:CDP-diacylglycerol-inositol 3-phosphatidyltransferase activity"/>
    <property type="evidence" value="ECO:0007669"/>
    <property type="project" value="UniProtKB-UniRule"/>
</dbReference>
<organism evidence="21 22">
    <name type="scientific">Bursaphelenchus okinawaensis</name>
    <dbReference type="NCBI Taxonomy" id="465554"/>
    <lineage>
        <taxon>Eukaryota</taxon>
        <taxon>Metazoa</taxon>
        <taxon>Ecdysozoa</taxon>
        <taxon>Nematoda</taxon>
        <taxon>Chromadorea</taxon>
        <taxon>Rhabditida</taxon>
        <taxon>Tylenchina</taxon>
        <taxon>Tylenchomorpha</taxon>
        <taxon>Aphelenchoidea</taxon>
        <taxon>Aphelenchoididae</taxon>
        <taxon>Bursaphelenchus</taxon>
    </lineage>
</organism>
<evidence type="ECO:0000256" key="14">
    <source>
        <dbReference type="ARBA" id="ARBA00023209"/>
    </source>
</evidence>
<dbReference type="InterPro" id="IPR000462">
    <property type="entry name" value="CDP-OH_P_trans"/>
</dbReference>
<keyword evidence="8 20" id="KW-0812">Transmembrane</keyword>
<comment type="catalytic activity">
    <reaction evidence="18">
        <text>a CDP-1,2-diacyl-sn-glycerol + myo-inositol = a 1,2-diacyl-sn-glycero-3-phospho-(1D-myo-inositol) + CMP + H(+)</text>
        <dbReference type="Rhea" id="RHEA:11580"/>
        <dbReference type="ChEBI" id="CHEBI:15378"/>
        <dbReference type="ChEBI" id="CHEBI:17268"/>
        <dbReference type="ChEBI" id="CHEBI:57880"/>
        <dbReference type="ChEBI" id="CHEBI:58332"/>
        <dbReference type="ChEBI" id="CHEBI:60377"/>
        <dbReference type="EC" id="2.7.8.11"/>
    </reaction>
</comment>
<evidence type="ECO:0000256" key="4">
    <source>
        <dbReference type="ARBA" id="ARBA00010441"/>
    </source>
</evidence>
<evidence type="ECO:0000256" key="9">
    <source>
        <dbReference type="ARBA" id="ARBA00022723"/>
    </source>
</evidence>
<evidence type="ECO:0000256" key="1">
    <source>
        <dbReference type="ARBA" id="ARBA00001936"/>
    </source>
</evidence>
<reference evidence="21" key="1">
    <citation type="submission" date="2020-09" db="EMBL/GenBank/DDBJ databases">
        <authorList>
            <person name="Kikuchi T."/>
        </authorList>
    </citation>
    <scope>NUCLEOTIDE SEQUENCE</scope>
    <source>
        <strain evidence="21">SH1</strain>
    </source>
</reference>
<keyword evidence="14 18" id="KW-0594">Phospholipid biosynthesis</keyword>
<dbReference type="PIRSF" id="PIRSF000848">
    <property type="entry name" value="CDP_diag_ino_3_P"/>
    <property type="match status" value="1"/>
</dbReference>
<dbReference type="Gene3D" id="1.20.120.1760">
    <property type="match status" value="1"/>
</dbReference>
<evidence type="ECO:0000256" key="2">
    <source>
        <dbReference type="ARBA" id="ARBA00001946"/>
    </source>
</evidence>
<dbReference type="PROSITE" id="PS00379">
    <property type="entry name" value="CDP_ALCOHOL_P_TRANSF"/>
    <property type="match status" value="1"/>
</dbReference>
<feature type="transmembrane region" description="Helical" evidence="20">
    <location>
        <begin position="39"/>
        <end position="58"/>
    </location>
</feature>
<feature type="transmembrane region" description="Helical" evidence="20">
    <location>
        <begin position="12"/>
        <end position="33"/>
    </location>
</feature>
<evidence type="ECO:0000256" key="18">
    <source>
        <dbReference type="PIRNR" id="PIRNR000848"/>
    </source>
</evidence>
<keyword evidence="9" id="KW-0479">Metal-binding</keyword>
<evidence type="ECO:0000256" key="12">
    <source>
        <dbReference type="ARBA" id="ARBA00023098"/>
    </source>
</evidence>
<evidence type="ECO:0000313" key="21">
    <source>
        <dbReference type="EMBL" id="CAD5218717.1"/>
    </source>
</evidence>
<evidence type="ECO:0000256" key="6">
    <source>
        <dbReference type="ARBA" id="ARBA00022516"/>
    </source>
</evidence>
<evidence type="ECO:0000256" key="8">
    <source>
        <dbReference type="ARBA" id="ARBA00022692"/>
    </source>
</evidence>
<feature type="transmembrane region" description="Helical" evidence="20">
    <location>
        <begin position="177"/>
        <end position="198"/>
    </location>
</feature>
<dbReference type="EC" id="2.7.8.11" evidence="5 18"/>
<keyword evidence="10" id="KW-0460">Magnesium</keyword>
<evidence type="ECO:0000313" key="22">
    <source>
        <dbReference type="Proteomes" id="UP000614601"/>
    </source>
</evidence>
<evidence type="ECO:0000256" key="10">
    <source>
        <dbReference type="ARBA" id="ARBA00022842"/>
    </source>
</evidence>
<evidence type="ECO:0000256" key="11">
    <source>
        <dbReference type="ARBA" id="ARBA00022989"/>
    </source>
</evidence>
<name>A0A811KTZ2_9BILA</name>
<dbReference type="EMBL" id="CAJFDH010000004">
    <property type="protein sequence ID" value="CAD5218717.1"/>
    <property type="molecule type" value="Genomic_DNA"/>
</dbReference>
<dbReference type="FunFam" id="1.20.120.1760:FF:000003">
    <property type="entry name" value="CDP-diacylglycerol--inositol 3-phosphatidyltransferase"/>
    <property type="match status" value="1"/>
</dbReference>
<keyword evidence="6 18" id="KW-0444">Lipid biosynthesis</keyword>
<dbReference type="PANTHER" id="PTHR15362">
    <property type="entry name" value="PHOSPHATIDYLINOSITOL SYNTHASE"/>
    <property type="match status" value="1"/>
</dbReference>
<dbReference type="Pfam" id="PF01066">
    <property type="entry name" value="CDP-OH_P_transf"/>
    <property type="match status" value="1"/>
</dbReference>
<comment type="cofactor">
    <cofactor evidence="2">
        <name>Mg(2+)</name>
        <dbReference type="ChEBI" id="CHEBI:18420"/>
    </cofactor>
</comment>
<feature type="transmembrane region" description="Helical" evidence="20">
    <location>
        <begin position="79"/>
        <end position="105"/>
    </location>
</feature>
<keyword evidence="22" id="KW-1185">Reference proteome</keyword>
<protein>
    <recommendedName>
        <fullName evidence="17 18">CDP-diacylglycerol--inositol 3-phosphatidyltransferase</fullName>
        <ecNumber evidence="5 18">2.7.8.11</ecNumber>
    </recommendedName>
</protein>
<comment type="subcellular location">
    <subcellularLocation>
        <location evidence="3">Membrane</location>
        <topology evidence="3">Multi-pass membrane protein</topology>
    </subcellularLocation>
</comment>
<dbReference type="Proteomes" id="UP000783686">
    <property type="component" value="Unassembled WGS sequence"/>
</dbReference>
<sequence>MADVKTADDNVFLFYPNLIGYGRIVLAVVACFFMLDSPAVASFCYGLSAFLDAFDGYLARMYNQSSRFGAMLDQLTDRLAFVGLLMALCALYPRWMFFFQLVVIIDIASHWLHLHATDLTGKQSHKSSENPLLHYYYTSRPFLFFMCFGNEAFYGFLYLNAFWTGPNLLLGITPMKILMAPFCVVAIIKTGISIVHLLTASQAVVEHDQSLRAKAK</sequence>
<dbReference type="EMBL" id="CAJFCW020000004">
    <property type="protein sequence ID" value="CAG9111453.1"/>
    <property type="molecule type" value="Genomic_DNA"/>
</dbReference>
<keyword evidence="7 18" id="KW-0808">Transferase</keyword>
<dbReference type="GO" id="GO:0006661">
    <property type="term" value="P:phosphatidylinositol biosynthetic process"/>
    <property type="evidence" value="ECO:0007669"/>
    <property type="project" value="TreeGrafter"/>
</dbReference>
<comment type="similarity">
    <text evidence="4 18 19">Belongs to the CDP-alcohol phosphatidyltransferase class-I family.</text>
</comment>